<keyword evidence="2" id="KW-1185">Reference proteome</keyword>
<gene>
    <name evidence="1" type="ORF">KY290_027333</name>
</gene>
<comment type="caution">
    <text evidence="1">The sequence shown here is derived from an EMBL/GenBank/DDBJ whole genome shotgun (WGS) entry which is preliminary data.</text>
</comment>
<dbReference type="Proteomes" id="UP000826656">
    <property type="component" value="Unassembled WGS sequence"/>
</dbReference>
<name>A0ABQ7UGI3_SOLTU</name>
<dbReference type="EMBL" id="JAIVGD010000019">
    <property type="protein sequence ID" value="KAH0748101.1"/>
    <property type="molecule type" value="Genomic_DNA"/>
</dbReference>
<sequence>MDNPDSLVVVNRRVSDVDRTSTNFDLYSNNSIRLVGVNLDGVVDESTDNGVISDVSNLFIDENQLFKIRNTVRNTLVPLGKVYARRQGITDVVAVLIMDKFINPSTLYTPKDITEDMLKVHGVAMTYMQA</sequence>
<reference evidence="1 2" key="1">
    <citation type="journal article" date="2021" name="bioRxiv">
        <title>Chromosome-scale and haplotype-resolved genome assembly of a tetraploid potato cultivar.</title>
        <authorList>
            <person name="Sun H."/>
            <person name="Jiao W.-B."/>
            <person name="Krause K."/>
            <person name="Campoy J.A."/>
            <person name="Goel M."/>
            <person name="Folz-Donahue K."/>
            <person name="Kukat C."/>
            <person name="Huettel B."/>
            <person name="Schneeberger K."/>
        </authorList>
    </citation>
    <scope>NUCLEOTIDE SEQUENCE [LARGE SCALE GENOMIC DNA]</scope>
    <source>
        <strain evidence="1">SolTubOtavaFocal</strain>
        <tissue evidence="1">Leaves</tissue>
    </source>
</reference>
<evidence type="ECO:0000313" key="1">
    <source>
        <dbReference type="EMBL" id="KAH0748101.1"/>
    </source>
</evidence>
<protein>
    <submittedName>
        <fullName evidence="1">Uncharacterized protein</fullName>
    </submittedName>
</protein>
<evidence type="ECO:0000313" key="2">
    <source>
        <dbReference type="Proteomes" id="UP000826656"/>
    </source>
</evidence>
<accession>A0ABQ7UGI3</accession>
<proteinExistence type="predicted"/>
<organism evidence="1 2">
    <name type="scientific">Solanum tuberosum</name>
    <name type="common">Potato</name>
    <dbReference type="NCBI Taxonomy" id="4113"/>
    <lineage>
        <taxon>Eukaryota</taxon>
        <taxon>Viridiplantae</taxon>
        <taxon>Streptophyta</taxon>
        <taxon>Embryophyta</taxon>
        <taxon>Tracheophyta</taxon>
        <taxon>Spermatophyta</taxon>
        <taxon>Magnoliopsida</taxon>
        <taxon>eudicotyledons</taxon>
        <taxon>Gunneridae</taxon>
        <taxon>Pentapetalae</taxon>
        <taxon>asterids</taxon>
        <taxon>lamiids</taxon>
        <taxon>Solanales</taxon>
        <taxon>Solanaceae</taxon>
        <taxon>Solanoideae</taxon>
        <taxon>Solaneae</taxon>
        <taxon>Solanum</taxon>
    </lineage>
</organism>